<dbReference type="SMART" id="SM00450">
    <property type="entry name" value="RHOD"/>
    <property type="match status" value="1"/>
</dbReference>
<keyword evidence="3 6" id="KW-0808">Transferase</keyword>
<evidence type="ECO:0000256" key="4">
    <source>
        <dbReference type="ARBA" id="ARBA00022691"/>
    </source>
</evidence>
<dbReference type="PANTHER" id="PTHR43591:SF24">
    <property type="entry name" value="2-METHOXY-6-POLYPRENYL-1,4-BENZOQUINOL METHYLASE, MITOCHONDRIAL"/>
    <property type="match status" value="1"/>
</dbReference>
<keyword evidence="4" id="KW-0949">S-adenosyl-L-methionine</keyword>
<dbReference type="HOGENOM" id="CLU_037990_2_3_7"/>
<dbReference type="KEGG" id="hoh:Hoch_4343"/>
<dbReference type="InterPro" id="IPR029063">
    <property type="entry name" value="SAM-dependent_MTases_sf"/>
</dbReference>
<evidence type="ECO:0000313" key="7">
    <source>
        <dbReference type="Proteomes" id="UP000001880"/>
    </source>
</evidence>
<dbReference type="EMBL" id="CP001804">
    <property type="protein sequence ID" value="ACY16838.1"/>
    <property type="molecule type" value="Genomic_DNA"/>
</dbReference>
<dbReference type="InterPro" id="IPR004033">
    <property type="entry name" value="UbiE/COQ5_MeTrFase"/>
</dbReference>
<dbReference type="OrthoDB" id="9765084at2"/>
<dbReference type="InterPro" id="IPR036873">
    <property type="entry name" value="Rhodanese-like_dom_sf"/>
</dbReference>
<evidence type="ECO:0000259" key="5">
    <source>
        <dbReference type="PROSITE" id="PS50206"/>
    </source>
</evidence>
<gene>
    <name evidence="6" type="ordered locus">Hoch_4343</name>
</gene>
<protein>
    <submittedName>
        <fullName evidence="6">Methyltransferase type 11</fullName>
    </submittedName>
</protein>
<proteinExistence type="predicted"/>
<dbReference type="CDD" id="cd02440">
    <property type="entry name" value="AdoMet_MTases"/>
    <property type="match status" value="1"/>
</dbReference>
<name>D0LMD2_HALO1</name>
<dbReference type="InterPro" id="IPR001763">
    <property type="entry name" value="Rhodanese-like_dom"/>
</dbReference>
<dbReference type="RefSeq" id="WP_012829436.1">
    <property type="nucleotide sequence ID" value="NC_013440.1"/>
</dbReference>
<dbReference type="GO" id="GO:0009234">
    <property type="term" value="P:menaquinone biosynthetic process"/>
    <property type="evidence" value="ECO:0007669"/>
    <property type="project" value="UniProtKB-KW"/>
</dbReference>
<sequence length="415" mass="45694">MFNARAYKKKTKRWFDAIASVYDEGLSALLLSLHQKMLEQARLQTGETVLNLGCGTGMDSFLTAPLIGEEGSVVGIDIAPEMVRLANEKAGSRGLDNVTFQVMDAEKLKFKANHFDAIISQWALMFFPNDRGALREAYRVLKPGGRFALSVVGRPENSPFLMVPFRVVAKTLPGVAISEGGPPTFRFAREGALEAALSQAGFVSTWSGRYASMITVKDADTYWELFTKWVGGFAYRFAQEPAEVREPIIREIKETVAQHATADGIRLQIESVIAVGYKPGEGDALDTSKRYVVRTPDELIQTAQVRAQAIDVGDAQQAQQQEALLIDVRQRDEFERSHIAGARHIPRGRIEELLTQEIPDTRHSIICYCDSGERSSLAAAALLNLGYSKAYWLTDGIAGWEQAGGTLSSGEQTRS</sequence>
<evidence type="ECO:0000256" key="1">
    <source>
        <dbReference type="ARBA" id="ARBA00022428"/>
    </source>
</evidence>
<dbReference type="GO" id="GO:0008168">
    <property type="term" value="F:methyltransferase activity"/>
    <property type="evidence" value="ECO:0007669"/>
    <property type="project" value="UniProtKB-KW"/>
</dbReference>
<dbReference type="InterPro" id="IPR025714">
    <property type="entry name" value="Methyltranfer_dom"/>
</dbReference>
<dbReference type="SUPFAM" id="SSF53335">
    <property type="entry name" value="S-adenosyl-L-methionine-dependent methyltransferases"/>
    <property type="match status" value="1"/>
</dbReference>
<dbReference type="Pfam" id="PF00581">
    <property type="entry name" value="Rhodanese"/>
    <property type="match status" value="1"/>
</dbReference>
<dbReference type="eggNOG" id="COG2226">
    <property type="taxonomic scope" value="Bacteria"/>
</dbReference>
<dbReference type="Proteomes" id="UP000001880">
    <property type="component" value="Chromosome"/>
</dbReference>
<evidence type="ECO:0000313" key="6">
    <source>
        <dbReference type="EMBL" id="ACY16838.1"/>
    </source>
</evidence>
<dbReference type="AlphaFoldDB" id="D0LMD2"/>
<feature type="domain" description="Rhodanese" evidence="5">
    <location>
        <begin position="319"/>
        <end position="409"/>
    </location>
</feature>
<dbReference type="PROSITE" id="PS50206">
    <property type="entry name" value="RHODANESE_3"/>
    <property type="match status" value="1"/>
</dbReference>
<accession>D0LMD2</accession>
<evidence type="ECO:0000256" key="2">
    <source>
        <dbReference type="ARBA" id="ARBA00022603"/>
    </source>
</evidence>
<dbReference type="Pfam" id="PF13847">
    <property type="entry name" value="Methyltransf_31"/>
    <property type="match status" value="1"/>
</dbReference>
<dbReference type="eggNOG" id="COG0607">
    <property type="taxonomic scope" value="Bacteria"/>
</dbReference>
<dbReference type="GO" id="GO:0032259">
    <property type="term" value="P:methylation"/>
    <property type="evidence" value="ECO:0007669"/>
    <property type="project" value="UniProtKB-KW"/>
</dbReference>
<dbReference type="STRING" id="502025.Hoch_4343"/>
<keyword evidence="1" id="KW-0474">Menaquinone biosynthesis</keyword>
<dbReference type="PROSITE" id="PS51608">
    <property type="entry name" value="SAM_MT_UBIE"/>
    <property type="match status" value="1"/>
</dbReference>
<dbReference type="PANTHER" id="PTHR43591">
    <property type="entry name" value="METHYLTRANSFERASE"/>
    <property type="match status" value="1"/>
</dbReference>
<keyword evidence="7" id="KW-1185">Reference proteome</keyword>
<keyword evidence="2 6" id="KW-0489">Methyltransferase</keyword>
<dbReference type="Gene3D" id="3.40.50.150">
    <property type="entry name" value="Vaccinia Virus protein VP39"/>
    <property type="match status" value="1"/>
</dbReference>
<reference evidence="6 7" key="1">
    <citation type="journal article" date="2010" name="Stand. Genomic Sci.">
        <title>Complete genome sequence of Haliangium ochraceum type strain (SMP-2).</title>
        <authorList>
            <consortium name="US DOE Joint Genome Institute (JGI-PGF)"/>
            <person name="Ivanova N."/>
            <person name="Daum C."/>
            <person name="Lang E."/>
            <person name="Abt B."/>
            <person name="Kopitz M."/>
            <person name="Saunders E."/>
            <person name="Lapidus A."/>
            <person name="Lucas S."/>
            <person name="Glavina Del Rio T."/>
            <person name="Nolan M."/>
            <person name="Tice H."/>
            <person name="Copeland A."/>
            <person name="Cheng J.F."/>
            <person name="Chen F."/>
            <person name="Bruce D."/>
            <person name="Goodwin L."/>
            <person name="Pitluck S."/>
            <person name="Mavromatis K."/>
            <person name="Pati A."/>
            <person name="Mikhailova N."/>
            <person name="Chen A."/>
            <person name="Palaniappan K."/>
            <person name="Land M."/>
            <person name="Hauser L."/>
            <person name="Chang Y.J."/>
            <person name="Jeffries C.D."/>
            <person name="Detter J.C."/>
            <person name="Brettin T."/>
            <person name="Rohde M."/>
            <person name="Goker M."/>
            <person name="Bristow J."/>
            <person name="Markowitz V."/>
            <person name="Eisen J.A."/>
            <person name="Hugenholtz P."/>
            <person name="Kyrpides N.C."/>
            <person name="Klenk H.P."/>
        </authorList>
    </citation>
    <scope>NUCLEOTIDE SEQUENCE [LARGE SCALE GENOMIC DNA]</scope>
    <source>
        <strain evidence="7">DSM 14365 / CIP 107738 / JCM 11303 / AJ 13395 / SMP-2</strain>
    </source>
</reference>
<dbReference type="SUPFAM" id="SSF52821">
    <property type="entry name" value="Rhodanese/Cell cycle control phosphatase"/>
    <property type="match status" value="1"/>
</dbReference>
<evidence type="ECO:0000256" key="3">
    <source>
        <dbReference type="ARBA" id="ARBA00022679"/>
    </source>
</evidence>
<organism evidence="6 7">
    <name type="scientific">Haliangium ochraceum (strain DSM 14365 / JCM 11303 / SMP-2)</name>
    <dbReference type="NCBI Taxonomy" id="502025"/>
    <lineage>
        <taxon>Bacteria</taxon>
        <taxon>Pseudomonadati</taxon>
        <taxon>Myxococcota</taxon>
        <taxon>Polyangia</taxon>
        <taxon>Haliangiales</taxon>
        <taxon>Kofleriaceae</taxon>
        <taxon>Haliangium</taxon>
    </lineage>
</organism>
<dbReference type="Gene3D" id="3.40.250.10">
    <property type="entry name" value="Rhodanese-like domain"/>
    <property type="match status" value="1"/>
</dbReference>
<dbReference type="CDD" id="cd00158">
    <property type="entry name" value="RHOD"/>
    <property type="match status" value="1"/>
</dbReference>